<feature type="transmembrane region" description="Helical" evidence="1">
    <location>
        <begin position="25"/>
        <end position="44"/>
    </location>
</feature>
<reference evidence="2" key="1">
    <citation type="journal article" date="2020" name="Nature">
        <title>Giant virus diversity and host interactions through global metagenomics.</title>
        <authorList>
            <person name="Schulz F."/>
            <person name="Roux S."/>
            <person name="Paez-Espino D."/>
            <person name="Jungbluth S."/>
            <person name="Walsh D.A."/>
            <person name="Denef V.J."/>
            <person name="McMahon K.D."/>
            <person name="Konstantinidis K.T."/>
            <person name="Eloe-Fadrosh E.A."/>
            <person name="Kyrpides N.C."/>
            <person name="Woyke T."/>
        </authorList>
    </citation>
    <scope>NUCLEOTIDE SEQUENCE</scope>
    <source>
        <strain evidence="2">GVMAG-M-3300020595-32</strain>
    </source>
</reference>
<proteinExistence type="predicted"/>
<protein>
    <submittedName>
        <fullName evidence="2">Uncharacterized protein</fullName>
    </submittedName>
</protein>
<evidence type="ECO:0000256" key="1">
    <source>
        <dbReference type="SAM" id="Phobius"/>
    </source>
</evidence>
<keyword evidence="1" id="KW-1133">Transmembrane helix</keyword>
<accession>A0A6C0CEA3</accession>
<sequence length="81" mass="9056">MKELNDLKDEVNNLDKNRVLNKENLLKYIVIFAVVTLSTFLIPTCGVLKSQAITVGLVAATTFATIDMVYPHKIYVNGFHS</sequence>
<dbReference type="AlphaFoldDB" id="A0A6C0CEA3"/>
<feature type="transmembrane region" description="Helical" evidence="1">
    <location>
        <begin position="50"/>
        <end position="70"/>
    </location>
</feature>
<keyword evidence="1" id="KW-0472">Membrane</keyword>
<keyword evidence="1" id="KW-0812">Transmembrane</keyword>
<name>A0A6C0CEA3_9ZZZZ</name>
<organism evidence="2">
    <name type="scientific">viral metagenome</name>
    <dbReference type="NCBI Taxonomy" id="1070528"/>
    <lineage>
        <taxon>unclassified sequences</taxon>
        <taxon>metagenomes</taxon>
        <taxon>organismal metagenomes</taxon>
    </lineage>
</organism>
<dbReference type="EMBL" id="MN739395">
    <property type="protein sequence ID" value="QHT02482.1"/>
    <property type="molecule type" value="Genomic_DNA"/>
</dbReference>
<evidence type="ECO:0000313" key="2">
    <source>
        <dbReference type="EMBL" id="QHT02482.1"/>
    </source>
</evidence>